<protein>
    <recommendedName>
        <fullName evidence="4">Cysteine-rich PDZ-binding protein</fullName>
    </recommendedName>
</protein>
<dbReference type="EMBL" id="JAPWTK010000022">
    <property type="protein sequence ID" value="KAJ8957547.1"/>
    <property type="molecule type" value="Genomic_DNA"/>
</dbReference>
<keyword evidence="1" id="KW-0812">Transmembrane</keyword>
<organism evidence="2 3">
    <name type="scientific">Aromia moschata</name>
    <dbReference type="NCBI Taxonomy" id="1265417"/>
    <lineage>
        <taxon>Eukaryota</taxon>
        <taxon>Metazoa</taxon>
        <taxon>Ecdysozoa</taxon>
        <taxon>Arthropoda</taxon>
        <taxon>Hexapoda</taxon>
        <taxon>Insecta</taxon>
        <taxon>Pterygota</taxon>
        <taxon>Neoptera</taxon>
        <taxon>Endopterygota</taxon>
        <taxon>Coleoptera</taxon>
        <taxon>Polyphaga</taxon>
        <taxon>Cucujiformia</taxon>
        <taxon>Chrysomeloidea</taxon>
        <taxon>Cerambycidae</taxon>
        <taxon>Cerambycinae</taxon>
        <taxon>Callichromatini</taxon>
        <taxon>Aromia</taxon>
    </lineage>
</organism>
<keyword evidence="3" id="KW-1185">Reference proteome</keyword>
<evidence type="ECO:0000313" key="3">
    <source>
        <dbReference type="Proteomes" id="UP001162162"/>
    </source>
</evidence>
<evidence type="ECO:0000256" key="1">
    <source>
        <dbReference type="SAM" id="Phobius"/>
    </source>
</evidence>
<evidence type="ECO:0000313" key="2">
    <source>
        <dbReference type="EMBL" id="KAJ8957547.1"/>
    </source>
</evidence>
<dbReference type="AlphaFoldDB" id="A0AAV8Z0M9"/>
<proteinExistence type="predicted"/>
<dbReference type="Proteomes" id="UP001162162">
    <property type="component" value="Unassembled WGS sequence"/>
</dbReference>
<feature type="transmembrane region" description="Helical" evidence="1">
    <location>
        <begin position="147"/>
        <end position="170"/>
    </location>
</feature>
<keyword evidence="1" id="KW-1133">Transmembrane helix</keyword>
<gene>
    <name evidence="2" type="ORF">NQ318_020586</name>
</gene>
<name>A0AAV8Z0M9_9CUCU</name>
<reference evidence="2" key="1">
    <citation type="journal article" date="2023" name="Insect Mol. Biol.">
        <title>Genome sequencing provides insights into the evolution of gene families encoding plant cell wall-degrading enzymes in longhorned beetles.</title>
        <authorList>
            <person name="Shin N.R."/>
            <person name="Okamura Y."/>
            <person name="Kirsch R."/>
            <person name="Pauchet Y."/>
        </authorList>
    </citation>
    <scope>NUCLEOTIDE SEQUENCE</scope>
    <source>
        <strain evidence="2">AMC_N1</strain>
    </source>
</reference>
<comment type="caution">
    <text evidence="2">The sequence shown here is derived from an EMBL/GenBank/DDBJ whole genome shotgun (WGS) entry which is preliminary data.</text>
</comment>
<accession>A0AAV8Z0M9</accession>
<evidence type="ECO:0008006" key="4">
    <source>
        <dbReference type="Google" id="ProtNLM"/>
    </source>
</evidence>
<sequence>MVCDQCQKKCGKVITPDPWKSGARNTTESGGRKNMQTKGAPSRITLLSVVCVQERNMCNVRQKNYKHKELSAVCCIVKTKIFPFVETCTTFPSLDSTFLGAMGGRPLLKVGSPEVYGVEVTEDDINSKIALSFSISKFLESLRSGDMGGVFVVVAMGILDFMGTSGLFGFGGAFSKFDRSSSIWELRFSGILDDDS</sequence>
<keyword evidence="1" id="KW-0472">Membrane</keyword>